<dbReference type="Gene3D" id="2.40.30.10">
    <property type="entry name" value="Translation factors"/>
    <property type="match status" value="1"/>
</dbReference>
<dbReference type="GO" id="GO:0006412">
    <property type="term" value="P:translation"/>
    <property type="evidence" value="ECO:0007669"/>
    <property type="project" value="UniProtKB-KW"/>
</dbReference>
<dbReference type="InterPro" id="IPR031157">
    <property type="entry name" value="G_TR_CS"/>
</dbReference>
<dbReference type="PANTHER" id="PTHR43512:SF7">
    <property type="entry name" value="TRANSLATION FACTOR GUF1, MITOCHONDRIAL"/>
    <property type="match status" value="1"/>
</dbReference>
<evidence type="ECO:0000256" key="5">
    <source>
        <dbReference type="ARBA" id="ARBA00023128"/>
    </source>
</evidence>
<comment type="subcellular location">
    <subcellularLocation>
        <location evidence="8">Mitochondrion inner membrane</location>
        <topology evidence="8">Peripheral membrane protein</topology>
        <orientation evidence="8">Matrix side</orientation>
    </subcellularLocation>
</comment>
<dbReference type="InterPro" id="IPR000640">
    <property type="entry name" value="EFG_V-like"/>
</dbReference>
<dbReference type="GO" id="GO:0005743">
    <property type="term" value="C:mitochondrial inner membrane"/>
    <property type="evidence" value="ECO:0007669"/>
    <property type="project" value="UniProtKB-SubCell"/>
</dbReference>
<keyword evidence="2 8" id="KW-0547">Nucleotide-binding</keyword>
<dbReference type="InterPro" id="IPR006297">
    <property type="entry name" value="EF-4"/>
</dbReference>
<evidence type="ECO:0000256" key="1">
    <source>
        <dbReference type="ARBA" id="ARBA00005454"/>
    </source>
</evidence>
<keyword evidence="7 8" id="KW-0472">Membrane</keyword>
<dbReference type="Gene3D" id="3.30.70.240">
    <property type="match status" value="1"/>
</dbReference>
<dbReference type="AlphaFoldDB" id="A0AAD1U8G7"/>
<evidence type="ECO:0000259" key="9">
    <source>
        <dbReference type="PROSITE" id="PS51722"/>
    </source>
</evidence>
<dbReference type="Pfam" id="PF06421">
    <property type="entry name" value="LepA_C"/>
    <property type="match status" value="1"/>
</dbReference>
<evidence type="ECO:0000256" key="6">
    <source>
        <dbReference type="ARBA" id="ARBA00023134"/>
    </source>
</evidence>
<name>A0AAD1U8G7_EUPCR</name>
<dbReference type="GO" id="GO:0003924">
    <property type="term" value="F:GTPase activity"/>
    <property type="evidence" value="ECO:0007669"/>
    <property type="project" value="UniProtKB-UniRule"/>
</dbReference>
<protein>
    <recommendedName>
        <fullName evidence="8">Translation factor GUF1 homolog, mitochondrial</fullName>
        <ecNumber evidence="8">3.6.5.n1</ecNumber>
    </recommendedName>
    <alternativeName>
        <fullName evidence="8">Elongation factor 4 homolog</fullName>
        <shortName evidence="8">EF-4</shortName>
    </alternativeName>
    <alternativeName>
        <fullName evidence="8">GTPase GUF1 homolog</fullName>
    </alternativeName>
    <alternativeName>
        <fullName evidence="8">Ribosomal back-translocase</fullName>
    </alternativeName>
</protein>
<dbReference type="Gene3D" id="3.40.50.300">
    <property type="entry name" value="P-loop containing nucleotide triphosphate hydrolases"/>
    <property type="match status" value="1"/>
</dbReference>
<dbReference type="Gene3D" id="3.30.70.870">
    <property type="entry name" value="Elongation Factor G (Translational Gtpase), domain 3"/>
    <property type="match status" value="1"/>
</dbReference>
<keyword evidence="4 8" id="KW-0378">Hydrolase</keyword>
<comment type="similarity">
    <text evidence="8">Belongs to the GTP-binding elongation factor family. LepA subfamily.</text>
</comment>
<dbReference type="InterPro" id="IPR005225">
    <property type="entry name" value="Small_GTP-bd"/>
</dbReference>
<reference evidence="10" key="1">
    <citation type="submission" date="2023-07" db="EMBL/GenBank/DDBJ databases">
        <authorList>
            <consortium name="AG Swart"/>
            <person name="Singh M."/>
            <person name="Singh A."/>
            <person name="Seah K."/>
            <person name="Emmerich C."/>
        </authorList>
    </citation>
    <scope>NUCLEOTIDE SEQUENCE</scope>
    <source>
        <strain evidence="10">DP1</strain>
    </source>
</reference>
<dbReference type="FunFam" id="3.40.50.300:FF:000078">
    <property type="entry name" value="Elongation factor 4"/>
    <property type="match status" value="1"/>
</dbReference>
<keyword evidence="11" id="KW-1185">Reference proteome</keyword>
<evidence type="ECO:0000313" key="11">
    <source>
        <dbReference type="Proteomes" id="UP001295684"/>
    </source>
</evidence>
<dbReference type="Gene3D" id="3.30.70.2570">
    <property type="entry name" value="Elongation factor 4, C-terminal domain"/>
    <property type="match status" value="1"/>
</dbReference>
<dbReference type="InterPro" id="IPR009000">
    <property type="entry name" value="Transl_B-barrel_sf"/>
</dbReference>
<organism evidence="10 11">
    <name type="scientific">Euplotes crassus</name>
    <dbReference type="NCBI Taxonomy" id="5936"/>
    <lineage>
        <taxon>Eukaryota</taxon>
        <taxon>Sar</taxon>
        <taxon>Alveolata</taxon>
        <taxon>Ciliophora</taxon>
        <taxon>Intramacronucleata</taxon>
        <taxon>Spirotrichea</taxon>
        <taxon>Hypotrichia</taxon>
        <taxon>Euplotida</taxon>
        <taxon>Euplotidae</taxon>
        <taxon>Moneuplotes</taxon>
    </lineage>
</organism>
<comment type="caution">
    <text evidence="10">The sequence shown here is derived from an EMBL/GenBank/DDBJ whole genome shotgun (WGS) entry which is preliminary data.</text>
</comment>
<comment type="function">
    <text evidence="8">Promotes mitochondrial protein synthesis. May act as a fidelity factor of the translation reaction, by catalyzing a one-codon backward translocation of tRNAs on improperly translocated ribosomes. Binds to mitochondrial ribosomes in a GTP-dependent manner.</text>
</comment>
<feature type="binding site" evidence="8">
    <location>
        <begin position="153"/>
        <end position="156"/>
    </location>
    <ligand>
        <name>GTP</name>
        <dbReference type="ChEBI" id="CHEBI:37565"/>
    </ligand>
</feature>
<dbReference type="NCBIfam" id="TIGR00231">
    <property type="entry name" value="small_GTP"/>
    <property type="match status" value="1"/>
</dbReference>
<feature type="binding site" evidence="8">
    <location>
        <begin position="99"/>
        <end position="103"/>
    </location>
    <ligand>
        <name>GTP</name>
        <dbReference type="ChEBI" id="CHEBI:37565"/>
    </ligand>
</feature>
<sequence length="614" mass="69490">MYSIGRRLFSYFARDKVSKFTPEKIRNFSIIAHIDHGKSTLADRILEMTGNIKKLEKNDQHQVLDTLAVERERGITVLAQTASIITKYQNDDYLLNLIDTPGHVDFSYQVNRSLRACQGAVLLVDATSSIQAQTLSNLQKARDANLKIIPVINKVDLDSANIEKTYEDLVLQLDFDEDEILKISAKTGLNCDKLIERIITDIEYPKGDPEAAARAFLFNADYIGDRGVKCMIQMIDGEIDLARDRSIHSFHKSKKYDMFEVGVVTPELAPTGILKTGQVGYFLSNMKSIKDAHIGDTFYLTGSRDSINPFPGYEPPQCMVYSGIYPESAEEYEACEKAIQSLLLTDGSISFQYENSAALGGGFRLGFLGMLHLDIFRQRIKDEHGIEVIITHPSVNYKCHLRNGEMIEVDNPNESPDAAMIDYWEEAICDTTIMVPREYLEAIGYLGLPYYQEFLEEQIICKYKIPLAEMIGTFFDQLKSSTSGYASVEYKVIGYEPCELSKVVFHLNGEPVDALSFLVYTNKAREFSLYYARKLKDILPPQQFAVAIQAKIGGKVICRETIRALRKDVTAKLYGGDNTRRTKLLDKQKKGKKLMRQLGKINVNSDVFFKLLKR</sequence>
<dbReference type="SUPFAM" id="SSF52540">
    <property type="entry name" value="P-loop containing nucleoside triphosphate hydrolases"/>
    <property type="match status" value="1"/>
</dbReference>
<evidence type="ECO:0000256" key="4">
    <source>
        <dbReference type="ARBA" id="ARBA00022801"/>
    </source>
</evidence>
<dbReference type="HAMAP" id="MF_00071">
    <property type="entry name" value="LepA"/>
    <property type="match status" value="1"/>
</dbReference>
<keyword evidence="3 8" id="KW-0999">Mitochondrion inner membrane</keyword>
<dbReference type="Pfam" id="PF00009">
    <property type="entry name" value="GTP_EFTU"/>
    <property type="match status" value="1"/>
</dbReference>
<dbReference type="NCBIfam" id="TIGR01393">
    <property type="entry name" value="lepA"/>
    <property type="match status" value="1"/>
</dbReference>
<dbReference type="PROSITE" id="PS51722">
    <property type="entry name" value="G_TR_2"/>
    <property type="match status" value="1"/>
</dbReference>
<dbReference type="GO" id="GO:0005525">
    <property type="term" value="F:GTP binding"/>
    <property type="evidence" value="ECO:0007669"/>
    <property type="project" value="UniProtKB-UniRule"/>
</dbReference>
<dbReference type="InterPro" id="IPR038363">
    <property type="entry name" value="LepA_C_sf"/>
</dbReference>
<keyword evidence="8" id="KW-0648">Protein biosynthesis</keyword>
<dbReference type="InterPro" id="IPR000795">
    <property type="entry name" value="T_Tr_GTP-bd_dom"/>
</dbReference>
<dbReference type="PROSITE" id="PS00301">
    <property type="entry name" value="G_TR_1"/>
    <property type="match status" value="1"/>
</dbReference>
<comment type="similarity">
    <text evidence="1">Belongs to the TRAFAC class translation factor GTPase superfamily. Classic translation factor GTPase family. LepA subfamily.</text>
</comment>
<keyword evidence="5 8" id="KW-0496">Mitochondrion</keyword>
<dbReference type="SUPFAM" id="SSF54980">
    <property type="entry name" value="EF-G C-terminal domain-like"/>
    <property type="match status" value="2"/>
</dbReference>
<dbReference type="GO" id="GO:0005759">
    <property type="term" value="C:mitochondrial matrix"/>
    <property type="evidence" value="ECO:0007669"/>
    <property type="project" value="UniProtKB-UniRule"/>
</dbReference>
<dbReference type="InterPro" id="IPR027417">
    <property type="entry name" value="P-loop_NTPase"/>
</dbReference>
<dbReference type="Proteomes" id="UP001295684">
    <property type="component" value="Unassembled WGS sequence"/>
</dbReference>
<dbReference type="Pfam" id="PF00679">
    <property type="entry name" value="EFG_C"/>
    <property type="match status" value="1"/>
</dbReference>
<evidence type="ECO:0000256" key="7">
    <source>
        <dbReference type="ARBA" id="ARBA00023136"/>
    </source>
</evidence>
<dbReference type="PRINTS" id="PR00315">
    <property type="entry name" value="ELONGATNFCT"/>
</dbReference>
<feature type="binding site" evidence="8">
    <location>
        <begin position="32"/>
        <end position="39"/>
    </location>
    <ligand>
        <name>GTP</name>
        <dbReference type="ChEBI" id="CHEBI:37565"/>
    </ligand>
</feature>
<dbReference type="InterPro" id="IPR035647">
    <property type="entry name" value="EFG_III/V"/>
</dbReference>
<dbReference type="SUPFAM" id="SSF50447">
    <property type="entry name" value="Translation proteins"/>
    <property type="match status" value="1"/>
</dbReference>
<accession>A0AAD1U8G7</accession>
<comment type="catalytic activity">
    <reaction evidence="8">
        <text>GTP + H2O = GDP + phosphate + H(+)</text>
        <dbReference type="Rhea" id="RHEA:19669"/>
        <dbReference type="ChEBI" id="CHEBI:15377"/>
        <dbReference type="ChEBI" id="CHEBI:15378"/>
        <dbReference type="ChEBI" id="CHEBI:37565"/>
        <dbReference type="ChEBI" id="CHEBI:43474"/>
        <dbReference type="ChEBI" id="CHEBI:58189"/>
        <dbReference type="EC" id="3.6.5.n1"/>
    </reaction>
</comment>
<keyword evidence="6 8" id="KW-0342">GTP-binding</keyword>
<dbReference type="EC" id="3.6.5.n1" evidence="8"/>
<feature type="domain" description="Tr-type G" evidence="9">
    <location>
        <begin position="23"/>
        <end position="210"/>
    </location>
</feature>
<dbReference type="GO" id="GO:0097177">
    <property type="term" value="F:mitochondrial ribosome binding"/>
    <property type="evidence" value="ECO:0007669"/>
    <property type="project" value="TreeGrafter"/>
</dbReference>
<evidence type="ECO:0000256" key="3">
    <source>
        <dbReference type="ARBA" id="ARBA00022792"/>
    </source>
</evidence>
<evidence type="ECO:0000313" key="10">
    <source>
        <dbReference type="EMBL" id="CAI2362557.1"/>
    </source>
</evidence>
<dbReference type="FunFam" id="3.30.70.2570:FF:000001">
    <property type="entry name" value="Translation factor GUF1, mitochondrial"/>
    <property type="match status" value="1"/>
</dbReference>
<dbReference type="PANTHER" id="PTHR43512">
    <property type="entry name" value="TRANSLATION FACTOR GUF1-RELATED"/>
    <property type="match status" value="1"/>
</dbReference>
<evidence type="ECO:0000256" key="8">
    <source>
        <dbReference type="HAMAP-Rule" id="MF_03137"/>
    </source>
</evidence>
<dbReference type="InterPro" id="IPR013842">
    <property type="entry name" value="LepA_CTD"/>
</dbReference>
<evidence type="ECO:0000256" key="2">
    <source>
        <dbReference type="ARBA" id="ARBA00022741"/>
    </source>
</evidence>
<gene>
    <name evidence="10" type="ORF">ECRASSUSDP1_LOCUS3881</name>
</gene>
<dbReference type="GO" id="GO:0045727">
    <property type="term" value="P:positive regulation of translation"/>
    <property type="evidence" value="ECO:0007669"/>
    <property type="project" value="UniProtKB-UniRule"/>
</dbReference>
<proteinExistence type="inferred from homology"/>
<dbReference type="EMBL" id="CAMPGE010003713">
    <property type="protein sequence ID" value="CAI2362557.1"/>
    <property type="molecule type" value="Genomic_DNA"/>
</dbReference>